<feature type="repeat" description="WD" evidence="1">
    <location>
        <begin position="1"/>
        <end position="35"/>
    </location>
</feature>
<keyword evidence="1" id="KW-0853">WD repeat</keyword>
<dbReference type="SUPFAM" id="SSF50978">
    <property type="entry name" value="WD40 repeat-like"/>
    <property type="match status" value="1"/>
</dbReference>
<accession>A0A165FZX0</accession>
<evidence type="ECO:0000313" key="2">
    <source>
        <dbReference type="EMBL" id="KZV89780.1"/>
    </source>
</evidence>
<organism evidence="2 3">
    <name type="scientific">Exidia glandulosa HHB12029</name>
    <dbReference type="NCBI Taxonomy" id="1314781"/>
    <lineage>
        <taxon>Eukaryota</taxon>
        <taxon>Fungi</taxon>
        <taxon>Dikarya</taxon>
        <taxon>Basidiomycota</taxon>
        <taxon>Agaricomycotina</taxon>
        <taxon>Agaricomycetes</taxon>
        <taxon>Auriculariales</taxon>
        <taxon>Exidiaceae</taxon>
        <taxon>Exidia</taxon>
    </lineage>
</organism>
<dbReference type="InterPro" id="IPR015943">
    <property type="entry name" value="WD40/YVTN_repeat-like_dom_sf"/>
</dbReference>
<protein>
    <submittedName>
        <fullName evidence="2">WD40 repeat-like protein</fullName>
    </submittedName>
</protein>
<dbReference type="InterPro" id="IPR036322">
    <property type="entry name" value="WD40_repeat_dom_sf"/>
</dbReference>
<dbReference type="Pfam" id="PF00400">
    <property type="entry name" value="WD40"/>
    <property type="match status" value="2"/>
</dbReference>
<dbReference type="PANTHER" id="PTHR19879:SF9">
    <property type="entry name" value="TRANSCRIPTION INITIATION FACTOR TFIID SUBUNIT 5"/>
    <property type="match status" value="1"/>
</dbReference>
<reference evidence="2 3" key="1">
    <citation type="journal article" date="2016" name="Mol. Biol. Evol.">
        <title>Comparative Genomics of Early-Diverging Mushroom-Forming Fungi Provides Insights into the Origins of Lignocellulose Decay Capabilities.</title>
        <authorList>
            <person name="Nagy L.G."/>
            <person name="Riley R."/>
            <person name="Tritt A."/>
            <person name="Adam C."/>
            <person name="Daum C."/>
            <person name="Floudas D."/>
            <person name="Sun H."/>
            <person name="Yadav J.S."/>
            <person name="Pangilinan J."/>
            <person name="Larsson K.H."/>
            <person name="Matsuura K."/>
            <person name="Barry K."/>
            <person name="Labutti K."/>
            <person name="Kuo R."/>
            <person name="Ohm R.A."/>
            <person name="Bhattacharya S.S."/>
            <person name="Shirouzu T."/>
            <person name="Yoshinaga Y."/>
            <person name="Martin F.M."/>
            <person name="Grigoriev I.V."/>
            <person name="Hibbett D.S."/>
        </authorList>
    </citation>
    <scope>NUCLEOTIDE SEQUENCE [LARGE SCALE GENOMIC DNA]</scope>
    <source>
        <strain evidence="2 3">HHB12029</strain>
    </source>
</reference>
<dbReference type="Gene3D" id="2.130.10.10">
    <property type="entry name" value="YVTN repeat-like/Quinoprotein amine dehydrogenase"/>
    <property type="match status" value="1"/>
</dbReference>
<evidence type="ECO:0000313" key="3">
    <source>
        <dbReference type="Proteomes" id="UP000077266"/>
    </source>
</evidence>
<dbReference type="EMBL" id="KV426064">
    <property type="protein sequence ID" value="KZV89780.1"/>
    <property type="molecule type" value="Genomic_DNA"/>
</dbReference>
<name>A0A165FZX0_EXIGL</name>
<sequence>LTCAAFSLNGRRIATAGRDGYLRIFDVENGTMLASTMQLAIPSITAIALSPGIDLVACGSDDNVVRVWHVATGAVFAVPLDGDDSIVTLAFSPDGSQI</sequence>
<dbReference type="AlphaFoldDB" id="A0A165FZX0"/>
<dbReference type="PANTHER" id="PTHR19879">
    <property type="entry name" value="TRANSCRIPTION INITIATION FACTOR TFIID"/>
    <property type="match status" value="1"/>
</dbReference>
<dbReference type="Proteomes" id="UP000077266">
    <property type="component" value="Unassembled WGS sequence"/>
</dbReference>
<proteinExistence type="predicted"/>
<dbReference type="InterPro" id="IPR001680">
    <property type="entry name" value="WD40_rpt"/>
</dbReference>
<gene>
    <name evidence="2" type="ORF">EXIGLDRAFT_593005</name>
</gene>
<dbReference type="InParanoid" id="A0A165FZX0"/>
<feature type="repeat" description="WD" evidence="1">
    <location>
        <begin position="44"/>
        <end position="78"/>
    </location>
</feature>
<dbReference type="OrthoDB" id="2911645at2759"/>
<evidence type="ECO:0000256" key="1">
    <source>
        <dbReference type="PROSITE-ProRule" id="PRU00221"/>
    </source>
</evidence>
<feature type="non-terminal residue" evidence="2">
    <location>
        <position position="98"/>
    </location>
</feature>
<dbReference type="STRING" id="1314781.A0A165FZX0"/>
<keyword evidence="3" id="KW-1185">Reference proteome</keyword>
<dbReference type="PROSITE" id="PS50082">
    <property type="entry name" value="WD_REPEATS_2"/>
    <property type="match status" value="2"/>
</dbReference>
<feature type="non-terminal residue" evidence="2">
    <location>
        <position position="1"/>
    </location>
</feature>